<keyword evidence="3" id="KW-1185">Reference proteome</keyword>
<accession>A0A5J4JFK1</accession>
<protein>
    <submittedName>
        <fullName evidence="2">Uncharacterized protein</fullName>
    </submittedName>
</protein>
<name>A0A5J4JFK1_9BACI</name>
<reference evidence="2 3" key="1">
    <citation type="submission" date="2019-09" db="EMBL/GenBank/DDBJ databases">
        <title>Draft genome sequence of Bacillus sp. JC-7.</title>
        <authorList>
            <person name="Tanaka N."/>
            <person name="Shiwa Y."/>
            <person name="Fujita N."/>
            <person name="Tanasupawat S."/>
        </authorList>
    </citation>
    <scope>NUCLEOTIDE SEQUENCE [LARGE SCALE GENOMIC DNA]</scope>
    <source>
        <strain evidence="2 3">JC-7</strain>
    </source>
</reference>
<dbReference type="AlphaFoldDB" id="A0A5J4JFK1"/>
<feature type="transmembrane region" description="Helical" evidence="1">
    <location>
        <begin position="66"/>
        <end position="88"/>
    </location>
</feature>
<dbReference type="Proteomes" id="UP000391919">
    <property type="component" value="Unassembled WGS sequence"/>
</dbReference>
<keyword evidence="1" id="KW-1133">Transmembrane helix</keyword>
<dbReference type="EMBL" id="BKZQ01000017">
    <property type="protein sequence ID" value="GER70259.1"/>
    <property type="molecule type" value="Genomic_DNA"/>
</dbReference>
<keyword evidence="1" id="KW-0472">Membrane</keyword>
<evidence type="ECO:0000313" key="3">
    <source>
        <dbReference type="Proteomes" id="UP000391919"/>
    </source>
</evidence>
<organism evidence="2 3">
    <name type="scientific">Weizmannia acidilactici</name>
    <dbReference type="NCBI Taxonomy" id="2607726"/>
    <lineage>
        <taxon>Bacteria</taxon>
        <taxon>Bacillati</taxon>
        <taxon>Bacillota</taxon>
        <taxon>Bacilli</taxon>
        <taxon>Bacillales</taxon>
        <taxon>Bacillaceae</taxon>
        <taxon>Heyndrickxia</taxon>
    </lineage>
</organism>
<evidence type="ECO:0000256" key="1">
    <source>
        <dbReference type="SAM" id="Phobius"/>
    </source>
</evidence>
<sequence>MDAEYGGEANYLYVRSFRKFILQELTKVNIEFGLVVISYNLLKQAEKNHLLQKEDPENEKTRREQILYLIGFYCLIRVFLLIPLLTIMKSFRLQANTRFHVVVFT</sequence>
<comment type="caution">
    <text evidence="2">The sequence shown here is derived from an EMBL/GenBank/DDBJ whole genome shotgun (WGS) entry which is preliminary data.</text>
</comment>
<proteinExistence type="predicted"/>
<keyword evidence="1" id="KW-0812">Transmembrane</keyword>
<gene>
    <name evidence="2" type="ORF">BpJC7_15620</name>
</gene>
<evidence type="ECO:0000313" key="2">
    <source>
        <dbReference type="EMBL" id="GER70259.1"/>
    </source>
</evidence>